<comment type="caution">
    <text evidence="19">The sequence shown here is derived from an EMBL/GenBank/DDBJ whole genome shotgun (WGS) entry which is preliminary data.</text>
</comment>
<keyword evidence="13" id="KW-0998">Cell outer membrane</keyword>
<keyword evidence="11" id="KW-0472">Membrane</keyword>
<evidence type="ECO:0000313" key="20">
    <source>
        <dbReference type="Proteomes" id="UP001361239"/>
    </source>
</evidence>
<dbReference type="Gene3D" id="3.10.560.10">
    <property type="entry name" value="Outer membrane lipoprotein wza domain like"/>
    <property type="match status" value="2"/>
</dbReference>
<dbReference type="Pfam" id="PF10531">
    <property type="entry name" value="SLBB"/>
    <property type="match status" value="1"/>
</dbReference>
<keyword evidence="12" id="KW-0564">Palmitate</keyword>
<evidence type="ECO:0000256" key="12">
    <source>
        <dbReference type="ARBA" id="ARBA00023139"/>
    </source>
</evidence>
<evidence type="ECO:0000259" key="18">
    <source>
        <dbReference type="Pfam" id="PF22461"/>
    </source>
</evidence>
<evidence type="ECO:0000259" key="16">
    <source>
        <dbReference type="Pfam" id="PF02563"/>
    </source>
</evidence>
<evidence type="ECO:0000256" key="2">
    <source>
        <dbReference type="ARBA" id="ARBA00009450"/>
    </source>
</evidence>
<sequence length="267" mass="28142">MRDLIAAMYLVAPLALGTIGSVQAQPVTAPPMAAPRVASDYLLGPNDEVEVKIFGQPDMAVKTRIKADGTVNLVLLGPVQALGKTTGDLSREIARAYEAGGYLVKPSVNVDVTSFISKTVTVLGDVPSSGNYPLDRPYTVASMIALAGGIKDSGANAVILTPAGGGAPARISLNDMSGAATRRLEPGDVLFVPPQERFFVYGQVNQPGGYKYQPGMTYRQAMAQAGGPTLAASSKIEVRREGKRVEGLKLDDVVQPEDVLVIKEKLF</sequence>
<dbReference type="InterPro" id="IPR003715">
    <property type="entry name" value="Poly_export_N"/>
</dbReference>
<evidence type="ECO:0000256" key="5">
    <source>
        <dbReference type="ARBA" id="ARBA00022597"/>
    </source>
</evidence>
<evidence type="ECO:0000256" key="10">
    <source>
        <dbReference type="ARBA" id="ARBA00023114"/>
    </source>
</evidence>
<keyword evidence="9" id="KW-0406">Ion transport</keyword>
<feature type="chain" id="PRO_5045884641" evidence="15">
    <location>
        <begin position="25"/>
        <end position="267"/>
    </location>
</feature>
<dbReference type="Gene3D" id="3.30.1950.10">
    <property type="entry name" value="wza like domain"/>
    <property type="match status" value="1"/>
</dbReference>
<keyword evidence="14" id="KW-0449">Lipoprotein</keyword>
<keyword evidence="20" id="KW-1185">Reference proteome</keyword>
<keyword evidence="7 15" id="KW-0732">Signal</keyword>
<evidence type="ECO:0000256" key="14">
    <source>
        <dbReference type="ARBA" id="ARBA00023288"/>
    </source>
</evidence>
<dbReference type="RefSeq" id="WP_339587724.1">
    <property type="nucleotide sequence ID" value="NZ_JBBHJZ010000003.1"/>
</dbReference>
<evidence type="ECO:0000256" key="3">
    <source>
        <dbReference type="ARBA" id="ARBA00022448"/>
    </source>
</evidence>
<evidence type="ECO:0000313" key="19">
    <source>
        <dbReference type="EMBL" id="MEJ5977769.1"/>
    </source>
</evidence>
<gene>
    <name evidence="19" type="ORF">WG901_14060</name>
</gene>
<protein>
    <submittedName>
        <fullName evidence="19">Polysaccharide biosynthesis/export family protein</fullName>
    </submittedName>
</protein>
<reference evidence="19 20" key="1">
    <citation type="submission" date="2024-03" db="EMBL/GenBank/DDBJ databases">
        <authorList>
            <person name="Jo J.-H."/>
        </authorList>
    </citation>
    <scope>NUCLEOTIDE SEQUENCE [LARGE SCALE GENOMIC DNA]</scope>
    <source>
        <strain evidence="19 20">PS1R-30</strain>
    </source>
</reference>
<dbReference type="EMBL" id="JBBHJZ010000003">
    <property type="protein sequence ID" value="MEJ5977769.1"/>
    <property type="molecule type" value="Genomic_DNA"/>
</dbReference>
<accession>A0ABU8RXM2</accession>
<evidence type="ECO:0000256" key="1">
    <source>
        <dbReference type="ARBA" id="ARBA00004571"/>
    </source>
</evidence>
<keyword evidence="3" id="KW-0813">Transport</keyword>
<dbReference type="PANTHER" id="PTHR33619">
    <property type="entry name" value="POLYSACCHARIDE EXPORT PROTEIN GFCE-RELATED"/>
    <property type="match status" value="1"/>
</dbReference>
<dbReference type="PANTHER" id="PTHR33619:SF3">
    <property type="entry name" value="POLYSACCHARIDE EXPORT PROTEIN GFCE-RELATED"/>
    <property type="match status" value="1"/>
</dbReference>
<keyword evidence="10" id="KW-0626">Porin</keyword>
<name>A0ABU8RXM2_9SPHN</name>
<evidence type="ECO:0000256" key="13">
    <source>
        <dbReference type="ARBA" id="ARBA00023237"/>
    </source>
</evidence>
<keyword evidence="6" id="KW-0812">Transmembrane</keyword>
<evidence type="ECO:0000256" key="11">
    <source>
        <dbReference type="ARBA" id="ARBA00023136"/>
    </source>
</evidence>
<feature type="domain" description="Soluble ligand binding" evidence="17">
    <location>
        <begin position="198"/>
        <end position="244"/>
    </location>
</feature>
<organism evidence="19 20">
    <name type="scientific">Novosphingobium anseongense</name>
    <dbReference type="NCBI Taxonomy" id="3133436"/>
    <lineage>
        <taxon>Bacteria</taxon>
        <taxon>Pseudomonadati</taxon>
        <taxon>Pseudomonadota</taxon>
        <taxon>Alphaproteobacteria</taxon>
        <taxon>Sphingomonadales</taxon>
        <taxon>Sphingomonadaceae</taxon>
        <taxon>Novosphingobium</taxon>
    </lineage>
</organism>
<evidence type="ECO:0000259" key="17">
    <source>
        <dbReference type="Pfam" id="PF10531"/>
    </source>
</evidence>
<feature type="domain" description="SLBB" evidence="18">
    <location>
        <begin position="118"/>
        <end position="192"/>
    </location>
</feature>
<evidence type="ECO:0000256" key="6">
    <source>
        <dbReference type="ARBA" id="ARBA00022692"/>
    </source>
</evidence>
<feature type="signal peptide" evidence="15">
    <location>
        <begin position="1"/>
        <end position="24"/>
    </location>
</feature>
<evidence type="ECO:0000256" key="9">
    <source>
        <dbReference type="ARBA" id="ARBA00023065"/>
    </source>
</evidence>
<keyword evidence="8" id="KW-0625">Polysaccharide transport</keyword>
<feature type="domain" description="Polysaccharide export protein N-terminal" evidence="16">
    <location>
        <begin position="37"/>
        <end position="113"/>
    </location>
</feature>
<comment type="subcellular location">
    <subcellularLocation>
        <location evidence="1">Cell outer membrane</location>
        <topology evidence="1">Multi-pass membrane protein</topology>
    </subcellularLocation>
</comment>
<dbReference type="InterPro" id="IPR049712">
    <property type="entry name" value="Poly_export"/>
</dbReference>
<evidence type="ECO:0000256" key="4">
    <source>
        <dbReference type="ARBA" id="ARBA00022452"/>
    </source>
</evidence>
<dbReference type="Pfam" id="PF22461">
    <property type="entry name" value="SLBB_2"/>
    <property type="match status" value="1"/>
</dbReference>
<proteinExistence type="inferred from homology"/>
<comment type="similarity">
    <text evidence="2">Belongs to the BexD/CtrA/VexA family.</text>
</comment>
<dbReference type="InterPro" id="IPR019554">
    <property type="entry name" value="Soluble_ligand-bd"/>
</dbReference>
<dbReference type="Proteomes" id="UP001361239">
    <property type="component" value="Unassembled WGS sequence"/>
</dbReference>
<dbReference type="Pfam" id="PF02563">
    <property type="entry name" value="Poly_export"/>
    <property type="match status" value="1"/>
</dbReference>
<evidence type="ECO:0000256" key="7">
    <source>
        <dbReference type="ARBA" id="ARBA00022729"/>
    </source>
</evidence>
<keyword evidence="5" id="KW-0762">Sugar transport</keyword>
<dbReference type="InterPro" id="IPR054765">
    <property type="entry name" value="SLBB_dom"/>
</dbReference>
<evidence type="ECO:0000256" key="8">
    <source>
        <dbReference type="ARBA" id="ARBA00023047"/>
    </source>
</evidence>
<evidence type="ECO:0000256" key="15">
    <source>
        <dbReference type="SAM" id="SignalP"/>
    </source>
</evidence>
<keyword evidence="4" id="KW-1134">Transmembrane beta strand</keyword>